<keyword evidence="2" id="KW-1185">Reference proteome</keyword>
<gene>
    <name evidence="1" type="ORF">X801_09893</name>
</gene>
<dbReference type="Proteomes" id="UP000243686">
    <property type="component" value="Unassembled WGS sequence"/>
</dbReference>
<dbReference type="AlphaFoldDB" id="A0A1S8WIP5"/>
<evidence type="ECO:0000313" key="2">
    <source>
        <dbReference type="Proteomes" id="UP000243686"/>
    </source>
</evidence>
<name>A0A1S8WIP5_OPIVI</name>
<reference evidence="1 2" key="1">
    <citation type="submission" date="2015-03" db="EMBL/GenBank/DDBJ databases">
        <title>Draft genome of the nematode, Opisthorchis viverrini.</title>
        <authorList>
            <person name="Mitreva M."/>
        </authorList>
    </citation>
    <scope>NUCLEOTIDE SEQUENCE [LARGE SCALE GENOMIC DNA]</scope>
    <source>
        <strain evidence="1">Khon Kaen</strain>
    </source>
</reference>
<evidence type="ECO:0000313" key="1">
    <source>
        <dbReference type="EMBL" id="OON14315.1"/>
    </source>
</evidence>
<sequence length="283" mass="31512">MVGYQWGKRLSKLVVPGKGGGERSLGKSSNSSGQWQQCLQTVAVTATDNHPKYRRRRIDGKGDKITVDYSKFGPREEFQRMTQLLCEFACQVERDTAKVGVAQQIVQIVGKQFEYETKMSAKGEISSHPHFTRSHDIVVIGIGVTSVHLLLGCRRVLTVPSSVLRQGHRCCRCGDDRGYLWRLGLLHGRYRCEPGVIGCAIRGHNGCECAVIQNGRVEHGLIHIGHGRGFADHFIGRSIGRCPLNGASYLSLMLLILKMVVMVLEHFVGMGSEGRWWSHSRIC</sequence>
<protein>
    <submittedName>
        <fullName evidence="1">Uncharacterized protein</fullName>
    </submittedName>
</protein>
<proteinExistence type="predicted"/>
<accession>A0A1S8WIP5</accession>
<organism evidence="1 2">
    <name type="scientific">Opisthorchis viverrini</name>
    <name type="common">Southeast Asian liver fluke</name>
    <dbReference type="NCBI Taxonomy" id="6198"/>
    <lineage>
        <taxon>Eukaryota</taxon>
        <taxon>Metazoa</taxon>
        <taxon>Spiralia</taxon>
        <taxon>Lophotrochozoa</taxon>
        <taxon>Platyhelminthes</taxon>
        <taxon>Trematoda</taxon>
        <taxon>Digenea</taxon>
        <taxon>Opisthorchiida</taxon>
        <taxon>Opisthorchiata</taxon>
        <taxon>Opisthorchiidae</taxon>
        <taxon>Opisthorchis</taxon>
    </lineage>
</organism>
<dbReference type="EMBL" id="KV906725">
    <property type="protein sequence ID" value="OON14315.1"/>
    <property type="molecule type" value="Genomic_DNA"/>
</dbReference>